<protein>
    <submittedName>
        <fullName evidence="1">Uncharacterized protein</fullName>
    </submittedName>
</protein>
<dbReference type="EMBL" id="CAAALY010261137">
    <property type="protein sequence ID" value="VEL39393.1"/>
    <property type="molecule type" value="Genomic_DNA"/>
</dbReference>
<organism evidence="1 2">
    <name type="scientific">Protopolystoma xenopodis</name>
    <dbReference type="NCBI Taxonomy" id="117903"/>
    <lineage>
        <taxon>Eukaryota</taxon>
        <taxon>Metazoa</taxon>
        <taxon>Spiralia</taxon>
        <taxon>Lophotrochozoa</taxon>
        <taxon>Platyhelminthes</taxon>
        <taxon>Monogenea</taxon>
        <taxon>Polyopisthocotylea</taxon>
        <taxon>Polystomatidea</taxon>
        <taxon>Polystomatidae</taxon>
        <taxon>Protopolystoma</taxon>
    </lineage>
</organism>
<comment type="caution">
    <text evidence="1">The sequence shown here is derived from an EMBL/GenBank/DDBJ whole genome shotgun (WGS) entry which is preliminary data.</text>
</comment>
<evidence type="ECO:0000313" key="2">
    <source>
        <dbReference type="Proteomes" id="UP000784294"/>
    </source>
</evidence>
<keyword evidence="2" id="KW-1185">Reference proteome</keyword>
<accession>A0A3S5B3J1</accession>
<dbReference type="AlphaFoldDB" id="A0A3S5B3J1"/>
<reference evidence="1" key="1">
    <citation type="submission" date="2018-11" db="EMBL/GenBank/DDBJ databases">
        <authorList>
            <consortium name="Pathogen Informatics"/>
        </authorList>
    </citation>
    <scope>NUCLEOTIDE SEQUENCE</scope>
</reference>
<dbReference type="Proteomes" id="UP000784294">
    <property type="component" value="Unassembled WGS sequence"/>
</dbReference>
<name>A0A3S5B3J1_9PLAT</name>
<feature type="non-terminal residue" evidence="1">
    <location>
        <position position="1"/>
    </location>
</feature>
<gene>
    <name evidence="1" type="ORF">PXEA_LOCUS32833</name>
</gene>
<proteinExistence type="predicted"/>
<sequence>MPLAQFGIRTEILDAKNSAFSIWCIRSVKCVYPTHAITSSIKALAYGWWGGNAFGGSHRIVLTDATSRVIEANSVTLKLYDGYIGIHLFGQGRQFWLQTLLSLSTEVEQSGSSDQLWTRLDSVGRSGFRLFQHRSSKIHQLPNFSSAQAQCEKRRHDTGLHADRPDEGFTNDIEPLEDCSITGCLAIQAIRGPTTILSARGSKITGVVGIGWRFCRPPLIPQAHYPQASIPSHTCINVFRQRRTRTRLSLLQTRLWQGKRLKVENCEPRSAVKILYFCAIHPFGRRPAETSVNNRGRGWGRPRRDMVKGVEAETVDGVPHVDTPVALTLNRPVLGATATRGQSVAPSVVGIRLSFCRR</sequence>
<evidence type="ECO:0000313" key="1">
    <source>
        <dbReference type="EMBL" id="VEL39393.1"/>
    </source>
</evidence>